<dbReference type="InterPro" id="IPR027417">
    <property type="entry name" value="P-loop_NTPase"/>
</dbReference>
<dbReference type="Gene3D" id="1.20.5.190">
    <property type="match status" value="1"/>
</dbReference>
<dbReference type="PROSITE" id="PS50096">
    <property type="entry name" value="IQ"/>
    <property type="match status" value="3"/>
</dbReference>
<keyword evidence="4 12" id="KW-0067">ATP-binding</keyword>
<keyword evidence="8 12" id="KW-0009">Actin-binding</keyword>
<dbReference type="GO" id="GO:0006897">
    <property type="term" value="P:endocytosis"/>
    <property type="evidence" value="ECO:0007669"/>
    <property type="project" value="TreeGrafter"/>
</dbReference>
<dbReference type="PROSITE" id="PS51757">
    <property type="entry name" value="TH1"/>
    <property type="match status" value="1"/>
</dbReference>
<evidence type="ECO:0000256" key="12">
    <source>
        <dbReference type="PROSITE-ProRule" id="PRU00782"/>
    </source>
</evidence>
<dbReference type="PANTHER" id="PTHR13140:SF291">
    <property type="entry name" value="UNCONVENTIONAL MYOSIN-IA"/>
    <property type="match status" value="1"/>
</dbReference>
<feature type="domain" description="TH1" evidence="14">
    <location>
        <begin position="828"/>
        <end position="1032"/>
    </location>
</feature>
<evidence type="ECO:0000256" key="1">
    <source>
        <dbReference type="ARBA" id="ARBA00008314"/>
    </source>
</evidence>
<dbReference type="GO" id="GO:0030048">
    <property type="term" value="P:actin filament-based movement"/>
    <property type="evidence" value="ECO:0007669"/>
    <property type="project" value="TreeGrafter"/>
</dbReference>
<dbReference type="GO" id="GO:0016459">
    <property type="term" value="C:myosin complex"/>
    <property type="evidence" value="ECO:0007669"/>
    <property type="project" value="UniProtKB-KW"/>
</dbReference>
<dbReference type="AlphaFoldDB" id="A0A7K4KBT9"/>
<evidence type="ECO:0000256" key="8">
    <source>
        <dbReference type="ARBA" id="ARBA00023203"/>
    </source>
</evidence>
<dbReference type="Pfam" id="PF00063">
    <property type="entry name" value="Myosin_head"/>
    <property type="match status" value="2"/>
</dbReference>
<evidence type="ECO:0000313" key="15">
    <source>
        <dbReference type="EMBL" id="NWI13823.1"/>
    </source>
</evidence>
<dbReference type="GO" id="GO:0005903">
    <property type="term" value="C:brush border"/>
    <property type="evidence" value="ECO:0007669"/>
    <property type="project" value="TreeGrafter"/>
</dbReference>
<dbReference type="Gene3D" id="1.20.120.720">
    <property type="entry name" value="Myosin VI head, motor domain, U50 subdomain"/>
    <property type="match status" value="1"/>
</dbReference>
<dbReference type="Gene3D" id="1.20.58.530">
    <property type="match status" value="1"/>
</dbReference>
<dbReference type="PROSITE" id="PS51456">
    <property type="entry name" value="MYOSIN_MOTOR"/>
    <property type="match status" value="1"/>
</dbReference>
<evidence type="ECO:0000256" key="3">
    <source>
        <dbReference type="ARBA" id="ARBA00022741"/>
    </source>
</evidence>
<dbReference type="InterPro" id="IPR001609">
    <property type="entry name" value="Myosin_head_motor_dom-like"/>
</dbReference>
<dbReference type="GO" id="GO:0000146">
    <property type="term" value="F:microfilament motor activity"/>
    <property type="evidence" value="ECO:0007669"/>
    <property type="project" value="TreeGrafter"/>
</dbReference>
<keyword evidence="3 12" id="KW-0547">Nucleotide-binding</keyword>
<evidence type="ECO:0000256" key="6">
    <source>
        <dbReference type="ARBA" id="ARBA00023123"/>
    </source>
</evidence>
<feature type="domain" description="Myosin motor" evidence="13">
    <location>
        <begin position="11"/>
        <end position="640"/>
    </location>
</feature>
<dbReference type="SMART" id="SM00242">
    <property type="entry name" value="MYSc"/>
    <property type="match status" value="1"/>
</dbReference>
<dbReference type="GO" id="GO:0005516">
    <property type="term" value="F:calmodulin binding"/>
    <property type="evidence" value="ECO:0007669"/>
    <property type="project" value="UniProtKB-KW"/>
</dbReference>
<dbReference type="CDD" id="cd23767">
    <property type="entry name" value="IQCD"/>
    <property type="match status" value="2"/>
</dbReference>
<dbReference type="OrthoDB" id="6108017at2759"/>
<dbReference type="Gene3D" id="3.40.850.10">
    <property type="entry name" value="Kinesin motor domain"/>
    <property type="match status" value="2"/>
</dbReference>
<dbReference type="GO" id="GO:0005902">
    <property type="term" value="C:microvillus"/>
    <property type="evidence" value="ECO:0007669"/>
    <property type="project" value="TreeGrafter"/>
</dbReference>
<dbReference type="GO" id="GO:0007605">
    <property type="term" value="P:sensory perception of sound"/>
    <property type="evidence" value="ECO:0007669"/>
    <property type="project" value="TreeGrafter"/>
</dbReference>
<feature type="region of interest" description="Actin-binding" evidence="12">
    <location>
        <begin position="517"/>
        <end position="539"/>
    </location>
</feature>
<dbReference type="GO" id="GO:0051015">
    <property type="term" value="F:actin filament binding"/>
    <property type="evidence" value="ECO:0007669"/>
    <property type="project" value="TreeGrafter"/>
</dbReference>
<keyword evidence="5" id="KW-0112">Calmodulin-binding</keyword>
<dbReference type="PRINTS" id="PR00193">
    <property type="entry name" value="MYOSINHEAVY"/>
</dbReference>
<comment type="caution">
    <text evidence="15">The sequence shown here is derived from an EMBL/GenBank/DDBJ whole genome shotgun (WGS) entry which is preliminary data.</text>
</comment>
<dbReference type="FunFam" id="1.20.58.530:FF:000004">
    <property type="entry name" value="Unconventional myosin ID"/>
    <property type="match status" value="1"/>
</dbReference>
<feature type="non-terminal residue" evidence="15">
    <location>
        <position position="1032"/>
    </location>
</feature>
<keyword evidence="6 12" id="KW-0518">Myosin</keyword>
<evidence type="ECO:0000256" key="7">
    <source>
        <dbReference type="ARBA" id="ARBA00023175"/>
    </source>
</evidence>
<gene>
    <name evidence="15" type="primary">Myo1a</name>
    <name evidence="15" type="ORF">CRYSOU_R01656</name>
</gene>
<feature type="binding site" evidence="12">
    <location>
        <begin position="104"/>
        <end position="111"/>
    </location>
    <ligand>
        <name>ATP</name>
        <dbReference type="ChEBI" id="CHEBI:30616"/>
    </ligand>
</feature>
<dbReference type="Pfam" id="PF00612">
    <property type="entry name" value="IQ"/>
    <property type="match status" value="2"/>
</dbReference>
<feature type="non-terminal residue" evidence="15">
    <location>
        <position position="1"/>
    </location>
</feature>
<dbReference type="FunFam" id="1.20.5.4820:FF:000013">
    <property type="entry name" value="LOW QUALITY PROTEIN: unconventional myosin-Ib"/>
    <property type="match status" value="1"/>
</dbReference>
<sequence>MDVSASRLDAAAVGDLVLLDPLTEESLLRALLERFRNGDIYTYIGDVVISVNPYRPLPIYSAEMVQQYHGGNFFALKPHIYAIADDAYRSLRDRDRDQCILITGESGSGKTEASKLVMSYVAAVCGKGDEVTKVKEQLLQSNPVLEGGTLLNPCPPVSPERLRLHQDCSHYGYLNRESCSLPGVDDAANFHAVQDAMGVIGFSPDEVAALLEVTAVVLKLGNVQLSSSFQASGMEACSIAEPRELKEICELLRLEPGTLERALCSRTVRARDEAVLTSLSVAQGYYVRDALAKNIYSRLFDWLVTRINGSIQVKPGQQQKVMGVLDIYGFEIFQDNGFEQFVINYCNEKLQQVFILLTLKEEQEEYVREGIQWSPVEFFDNSIICDLIENGSRGILAMLDEECLRPGAVSPDTLLGKLDQVCGGHGRYESRNTQSARRLHDTSLPPRAFRIHHYAGKVTYDVSGFVEKNTDLLFRDLSQAMWASRHPLLRGLFPEGDPVKASLKLPPTAGTQVKASVATLMRNLYSKNPNYIRCIKPNESKAPMALTPELVLAQIRYLGLLENVRVRRAGYAFRQHYGPFLERYKMLCGKTWPRWAGGERAGVETLLSELPVPAAEVAFGHSKVFIRSPRTLFDLERRRQERVAQLATLIQAAVRGWRCRTRFQLMRKSQILIAAWFRGHAQQRRYQCMRRSALLLQAYARGWKVRKAYKKYFRSGASARLANFIYRRLVQRFLLGLRNNLPPLAVTDRSWPAAPYGFLASANRELRDIFQRWKVGAGAAGAAGAGGTRCRHVPTSRQCKKYREQLTPQRRALLQAKLCASELFKDKKTLYPKSLPQPFQGEYLGLQQNPKYQKLQAVAKDKLVMAEAVRKVHRGSGKVGAGCRGDTGHRSAALTAAAAQTVPRLLLLTTEHLVLAEPKGAQPKTVLSLGDIRSVSVTRFSDGFMALHLKESAGTKGDFLLVSDHLIELVTRLHQTLLEATAQALPLRIADQFSTRFPKGDMAVTVVESAQGGHDGPVCRKKGSHKMEVLVH</sequence>
<dbReference type="InterPro" id="IPR010926">
    <property type="entry name" value="Myosin_TH1"/>
</dbReference>
<evidence type="ECO:0000259" key="14">
    <source>
        <dbReference type="PROSITE" id="PS51757"/>
    </source>
</evidence>
<dbReference type="PANTHER" id="PTHR13140">
    <property type="entry name" value="MYOSIN"/>
    <property type="match status" value="1"/>
</dbReference>
<dbReference type="Pfam" id="PF06017">
    <property type="entry name" value="Myosin_TH1"/>
    <property type="match status" value="1"/>
</dbReference>
<evidence type="ECO:0000256" key="10">
    <source>
        <dbReference type="ARBA" id="ARBA00041221"/>
    </source>
</evidence>
<evidence type="ECO:0000256" key="2">
    <source>
        <dbReference type="ARBA" id="ARBA00022737"/>
    </source>
</evidence>
<evidence type="ECO:0000256" key="5">
    <source>
        <dbReference type="ARBA" id="ARBA00022860"/>
    </source>
</evidence>
<dbReference type="SMART" id="SM00015">
    <property type="entry name" value="IQ"/>
    <property type="match status" value="3"/>
</dbReference>
<keyword evidence="16" id="KW-1185">Reference proteome</keyword>
<dbReference type="InterPro" id="IPR036961">
    <property type="entry name" value="Kinesin_motor_dom_sf"/>
</dbReference>
<dbReference type="EMBL" id="VWPX01008842">
    <property type="protein sequence ID" value="NWI13823.1"/>
    <property type="molecule type" value="Genomic_DNA"/>
</dbReference>
<dbReference type="Gene3D" id="1.10.10.820">
    <property type="match status" value="1"/>
</dbReference>
<name>A0A7K4KBT9_9AVES</name>
<keyword evidence="7 12" id="KW-0505">Motor protein</keyword>
<evidence type="ECO:0000259" key="13">
    <source>
        <dbReference type="PROSITE" id="PS51456"/>
    </source>
</evidence>
<reference evidence="15 16" key="1">
    <citation type="submission" date="2019-09" db="EMBL/GenBank/DDBJ databases">
        <title>Bird 10,000 Genomes (B10K) Project - Family phase.</title>
        <authorList>
            <person name="Zhang G."/>
        </authorList>
    </citation>
    <scope>NUCLEOTIDE SEQUENCE [LARGE SCALE GENOMIC DNA]</scope>
    <source>
        <strain evidence="15">B10K-MSB-42743</strain>
        <tissue evidence="15">Heart</tissue>
    </source>
</reference>
<evidence type="ECO:0000313" key="16">
    <source>
        <dbReference type="Proteomes" id="UP000545332"/>
    </source>
</evidence>
<dbReference type="Proteomes" id="UP000545332">
    <property type="component" value="Unassembled WGS sequence"/>
</dbReference>
<organism evidence="15 16">
    <name type="scientific">Crypturellus soui</name>
    <dbReference type="NCBI Taxonomy" id="458187"/>
    <lineage>
        <taxon>Eukaryota</taxon>
        <taxon>Metazoa</taxon>
        <taxon>Chordata</taxon>
        <taxon>Craniata</taxon>
        <taxon>Vertebrata</taxon>
        <taxon>Euteleostomi</taxon>
        <taxon>Archelosauria</taxon>
        <taxon>Archosauria</taxon>
        <taxon>Dinosauria</taxon>
        <taxon>Saurischia</taxon>
        <taxon>Theropoda</taxon>
        <taxon>Coelurosauria</taxon>
        <taxon>Aves</taxon>
        <taxon>Palaeognathae</taxon>
        <taxon>Tinamiformes</taxon>
        <taxon>Tinamidae</taxon>
        <taxon>Crypturellus</taxon>
    </lineage>
</organism>
<dbReference type="GO" id="GO:0005524">
    <property type="term" value="F:ATP binding"/>
    <property type="evidence" value="ECO:0007669"/>
    <property type="project" value="UniProtKB-UniRule"/>
</dbReference>
<keyword evidence="2" id="KW-0677">Repeat</keyword>
<dbReference type="Gene3D" id="6.20.240.20">
    <property type="match status" value="1"/>
</dbReference>
<dbReference type="GO" id="GO:0005737">
    <property type="term" value="C:cytoplasm"/>
    <property type="evidence" value="ECO:0007669"/>
    <property type="project" value="TreeGrafter"/>
</dbReference>
<accession>A0A7K4KBT9</accession>
<evidence type="ECO:0000256" key="9">
    <source>
        <dbReference type="ARBA" id="ARBA00039640"/>
    </source>
</evidence>
<dbReference type="InterPro" id="IPR000048">
    <property type="entry name" value="IQ_motif_EF-hand-BS"/>
</dbReference>
<dbReference type="SUPFAM" id="SSF52540">
    <property type="entry name" value="P-loop containing nucleoside triphosphate hydrolases"/>
    <property type="match status" value="1"/>
</dbReference>
<comment type="similarity">
    <text evidence="1 12">Belongs to the TRAFAC class myosin-kinesin ATPase superfamily. Myosin family.</text>
</comment>
<evidence type="ECO:0000256" key="11">
    <source>
        <dbReference type="ARBA" id="ARBA00041380"/>
    </source>
</evidence>
<dbReference type="GO" id="GO:0005886">
    <property type="term" value="C:plasma membrane"/>
    <property type="evidence" value="ECO:0007669"/>
    <property type="project" value="TreeGrafter"/>
</dbReference>
<evidence type="ECO:0000256" key="4">
    <source>
        <dbReference type="ARBA" id="ARBA00022840"/>
    </source>
</evidence>
<dbReference type="GO" id="GO:0007015">
    <property type="term" value="P:actin filament organization"/>
    <property type="evidence" value="ECO:0007669"/>
    <property type="project" value="TreeGrafter"/>
</dbReference>
<proteinExistence type="inferred from homology"/>
<protein>
    <recommendedName>
        <fullName evidence="9">Unconventional myosin-Ia</fullName>
    </recommendedName>
    <alternativeName>
        <fullName evidence="10">Brush border myosin I</fullName>
    </alternativeName>
    <alternativeName>
        <fullName evidence="11">Myosin I heavy chain</fullName>
    </alternativeName>
</protein>